<keyword evidence="8 9" id="KW-0472">Membrane</keyword>
<accession>A0A7H9BL54</accession>
<keyword evidence="6" id="KW-0256">Endoplasmic reticulum</keyword>
<dbReference type="Proteomes" id="UP000509597">
    <property type="component" value="Chromosome"/>
</dbReference>
<keyword evidence="7 9" id="KW-1133">Transmembrane helix</keyword>
<keyword evidence="11" id="KW-1185">Reference proteome</keyword>
<keyword evidence="3" id="KW-0328">Glycosyltransferase</keyword>
<dbReference type="GO" id="GO:0006488">
    <property type="term" value="P:dolichol-linked oligosaccharide biosynthetic process"/>
    <property type="evidence" value="ECO:0007669"/>
    <property type="project" value="InterPro"/>
</dbReference>
<feature type="transmembrane region" description="Helical" evidence="9">
    <location>
        <begin position="263"/>
        <end position="281"/>
    </location>
</feature>
<feature type="transmembrane region" description="Helical" evidence="9">
    <location>
        <begin position="166"/>
        <end position="185"/>
    </location>
</feature>
<feature type="transmembrane region" description="Helical" evidence="9">
    <location>
        <begin position="301"/>
        <end position="324"/>
    </location>
</feature>
<evidence type="ECO:0000256" key="3">
    <source>
        <dbReference type="ARBA" id="ARBA00022676"/>
    </source>
</evidence>
<gene>
    <name evidence="10" type="ORF">HQ393_13865</name>
</gene>
<evidence type="ECO:0000256" key="1">
    <source>
        <dbReference type="ARBA" id="ARBA00004477"/>
    </source>
</evidence>
<keyword evidence="4" id="KW-0808">Transferase</keyword>
<dbReference type="GO" id="GO:0106073">
    <property type="term" value="F:dolichyl pyrophosphate Glc2Man9GlcNAc2 alpha-1,2-glucosyltransferase activity"/>
    <property type="evidence" value="ECO:0007669"/>
    <property type="project" value="InterPro"/>
</dbReference>
<feature type="transmembrane region" description="Helical" evidence="9">
    <location>
        <begin position="7"/>
        <end position="24"/>
    </location>
</feature>
<name>A0A7H9BL54_9NEIS</name>
<evidence type="ECO:0000313" key="11">
    <source>
        <dbReference type="Proteomes" id="UP000509597"/>
    </source>
</evidence>
<comment type="subcellular location">
    <subcellularLocation>
        <location evidence="1">Endoplasmic reticulum membrane</location>
        <topology evidence="1">Multi-pass membrane protein</topology>
    </subcellularLocation>
</comment>
<dbReference type="PANTHER" id="PTHR12989">
    <property type="entry name" value="ALPHA-1,2-GLUCOSYLTRANSFERASE ALG10"/>
    <property type="match status" value="1"/>
</dbReference>
<organism evidence="10 11">
    <name type="scientific">Chitinibacter bivalviorum</name>
    <dbReference type="NCBI Taxonomy" id="2739434"/>
    <lineage>
        <taxon>Bacteria</taxon>
        <taxon>Pseudomonadati</taxon>
        <taxon>Pseudomonadota</taxon>
        <taxon>Betaproteobacteria</taxon>
        <taxon>Neisseriales</taxon>
        <taxon>Chitinibacteraceae</taxon>
        <taxon>Chitinibacter</taxon>
    </lineage>
</organism>
<evidence type="ECO:0000256" key="9">
    <source>
        <dbReference type="SAM" id="Phobius"/>
    </source>
</evidence>
<proteinExistence type="predicted"/>
<evidence type="ECO:0000256" key="5">
    <source>
        <dbReference type="ARBA" id="ARBA00022692"/>
    </source>
</evidence>
<dbReference type="RefSeq" id="WP_179355735.1">
    <property type="nucleotide sequence ID" value="NZ_CP058627.1"/>
</dbReference>
<feature type="transmembrane region" description="Helical" evidence="9">
    <location>
        <begin position="380"/>
        <end position="401"/>
    </location>
</feature>
<dbReference type="KEGG" id="chiz:HQ393_13865"/>
<evidence type="ECO:0000256" key="8">
    <source>
        <dbReference type="ARBA" id="ARBA00023136"/>
    </source>
</evidence>
<reference evidence="10 11" key="1">
    <citation type="submission" date="2020-07" db="EMBL/GenBank/DDBJ databases">
        <title>Complete genome sequence of Chitinibacter sp. 2T18.</title>
        <authorList>
            <person name="Bae J.-W."/>
            <person name="Choi J.-W."/>
        </authorList>
    </citation>
    <scope>NUCLEOTIDE SEQUENCE [LARGE SCALE GENOMIC DNA]</scope>
    <source>
        <strain evidence="10 11">2T18</strain>
    </source>
</reference>
<comment type="pathway">
    <text evidence="2">Protein modification; protein glycosylation.</text>
</comment>
<feature type="transmembrane region" description="Helical" evidence="9">
    <location>
        <begin position="229"/>
        <end position="251"/>
    </location>
</feature>
<dbReference type="EMBL" id="CP058627">
    <property type="protein sequence ID" value="QLG89239.1"/>
    <property type="molecule type" value="Genomic_DNA"/>
</dbReference>
<dbReference type="AlphaFoldDB" id="A0A7H9BL54"/>
<evidence type="ECO:0000256" key="7">
    <source>
        <dbReference type="ARBA" id="ARBA00022989"/>
    </source>
</evidence>
<evidence type="ECO:0000256" key="2">
    <source>
        <dbReference type="ARBA" id="ARBA00004922"/>
    </source>
</evidence>
<dbReference type="Pfam" id="PF04922">
    <property type="entry name" value="DIE2_ALG10"/>
    <property type="match status" value="2"/>
</dbReference>
<sequence>MKTINQNFNRILLLGLVFIGWYYFKSDPLRVDENTNFSQIITYSSGKLVHDPFLTSVSGYHYLMSWIVRAFHSESTALLRGMSALLGLGSIAALHYSNRLLNQHQHFERVVQFAVFPTIFPFFFLIYNDIASLCFVLAGMYFCLRQRYSLGISILILSMGMRQNNVLWLLAIPALCWLMQTDFVFNKQNILAFMRRCWLIGVGLIGFAIFVVLNHGVAMGDRSMHPPFALNSGNAFFFLFCYCVILLPLVLSRTKENIRFAMAQRHIGLMVALFFALYLFAFSNTHPYNNLSEDLFIRNWILMKVFASFWLKMLFFIPIALAALDLARSMQQRPPLRIVVLASLLFLMLSWLIEPRYYMISFALIMLFRPDGSPNAEKMTSMYCALLSILVIYVTHQNMLFL</sequence>
<evidence type="ECO:0000256" key="4">
    <source>
        <dbReference type="ARBA" id="ARBA00022679"/>
    </source>
</evidence>
<feature type="transmembrane region" description="Helical" evidence="9">
    <location>
        <begin position="78"/>
        <end position="97"/>
    </location>
</feature>
<protein>
    <submittedName>
        <fullName evidence="10">Uncharacterized protein</fullName>
    </submittedName>
</protein>
<feature type="transmembrane region" description="Helical" evidence="9">
    <location>
        <begin position="197"/>
        <end position="217"/>
    </location>
</feature>
<dbReference type="PANTHER" id="PTHR12989:SF10">
    <property type="entry name" value="DOL-P-GLC:GLC(2)MAN(9)GLCNAC(2)-PP-DOL ALPHA-1,2-GLUCOSYLTRANSFERASE-RELATED"/>
    <property type="match status" value="1"/>
</dbReference>
<evidence type="ECO:0000313" key="10">
    <source>
        <dbReference type="EMBL" id="QLG89239.1"/>
    </source>
</evidence>
<evidence type="ECO:0000256" key="6">
    <source>
        <dbReference type="ARBA" id="ARBA00022824"/>
    </source>
</evidence>
<dbReference type="InterPro" id="IPR016900">
    <property type="entry name" value="Alg10"/>
</dbReference>
<keyword evidence="5 9" id="KW-0812">Transmembrane</keyword>
<feature type="transmembrane region" description="Helical" evidence="9">
    <location>
        <begin position="336"/>
        <end position="353"/>
    </location>
</feature>